<keyword evidence="2" id="KW-0067">ATP-binding</keyword>
<evidence type="ECO:0000256" key="1">
    <source>
        <dbReference type="ARBA" id="ARBA00022741"/>
    </source>
</evidence>
<sequence length="168" mass="19423">MNGMTKVPILKNVSETSQVMVSIRAFNMIESFFENYLKLVGTDARMFFHSNAAMEWLVLRIETLQILVILNDVLHIVSASGETFTRENRVGEFESVISFKCSAYSDGNNMHIQDPESGRILNDHYKKFSLRQHAKYVIKTFHNAWLYVVDAPVVKSSKAFRNVQRELW</sequence>
<keyword evidence="1" id="KW-0547">Nucleotide-binding</keyword>
<dbReference type="Proteomes" id="UP001280121">
    <property type="component" value="Unassembled WGS sequence"/>
</dbReference>
<dbReference type="EMBL" id="JANJYI010000005">
    <property type="protein sequence ID" value="KAK2647394.1"/>
    <property type="molecule type" value="Genomic_DNA"/>
</dbReference>
<dbReference type="AlphaFoldDB" id="A0AAD9U4B1"/>
<dbReference type="GO" id="GO:0042626">
    <property type="term" value="F:ATPase-coupled transmembrane transporter activity"/>
    <property type="evidence" value="ECO:0007669"/>
    <property type="project" value="TreeGrafter"/>
</dbReference>
<dbReference type="GO" id="GO:0016020">
    <property type="term" value="C:membrane"/>
    <property type="evidence" value="ECO:0007669"/>
    <property type="project" value="TreeGrafter"/>
</dbReference>
<comment type="caution">
    <text evidence="3">The sequence shown here is derived from an EMBL/GenBank/DDBJ whole genome shotgun (WGS) entry which is preliminary data.</text>
</comment>
<reference evidence="3" key="1">
    <citation type="journal article" date="2023" name="Plant J.">
        <title>Genome sequences and population genomics provide insights into the demographic history, inbreeding, and mutation load of two 'living fossil' tree species of Dipteronia.</title>
        <authorList>
            <person name="Feng Y."/>
            <person name="Comes H.P."/>
            <person name="Chen J."/>
            <person name="Zhu S."/>
            <person name="Lu R."/>
            <person name="Zhang X."/>
            <person name="Li P."/>
            <person name="Qiu J."/>
            <person name="Olsen K.M."/>
            <person name="Qiu Y."/>
        </authorList>
    </citation>
    <scope>NUCLEOTIDE SEQUENCE</scope>
    <source>
        <strain evidence="3">KIB01</strain>
    </source>
</reference>
<gene>
    <name evidence="3" type="ORF">Ddye_014883</name>
</gene>
<keyword evidence="4" id="KW-1185">Reference proteome</keyword>
<evidence type="ECO:0000313" key="3">
    <source>
        <dbReference type="EMBL" id="KAK2647394.1"/>
    </source>
</evidence>
<dbReference type="PANTHER" id="PTHR24223:SF108">
    <property type="entry name" value="ABC TRANSPORTER C FAMILY MEMBER 8"/>
    <property type="match status" value="1"/>
</dbReference>
<protein>
    <submittedName>
        <fullName evidence="3">Uncharacterized protein</fullName>
    </submittedName>
</protein>
<proteinExistence type="predicted"/>
<accession>A0AAD9U4B1</accession>
<dbReference type="GO" id="GO:0005524">
    <property type="term" value="F:ATP binding"/>
    <property type="evidence" value="ECO:0007669"/>
    <property type="project" value="UniProtKB-KW"/>
</dbReference>
<dbReference type="InterPro" id="IPR050173">
    <property type="entry name" value="ABC_transporter_C-like"/>
</dbReference>
<evidence type="ECO:0000313" key="4">
    <source>
        <dbReference type="Proteomes" id="UP001280121"/>
    </source>
</evidence>
<evidence type="ECO:0000256" key="2">
    <source>
        <dbReference type="ARBA" id="ARBA00022840"/>
    </source>
</evidence>
<dbReference type="PANTHER" id="PTHR24223">
    <property type="entry name" value="ATP-BINDING CASSETTE SUB-FAMILY C"/>
    <property type="match status" value="1"/>
</dbReference>
<organism evidence="3 4">
    <name type="scientific">Dipteronia dyeriana</name>
    <dbReference type="NCBI Taxonomy" id="168575"/>
    <lineage>
        <taxon>Eukaryota</taxon>
        <taxon>Viridiplantae</taxon>
        <taxon>Streptophyta</taxon>
        <taxon>Embryophyta</taxon>
        <taxon>Tracheophyta</taxon>
        <taxon>Spermatophyta</taxon>
        <taxon>Magnoliopsida</taxon>
        <taxon>eudicotyledons</taxon>
        <taxon>Gunneridae</taxon>
        <taxon>Pentapetalae</taxon>
        <taxon>rosids</taxon>
        <taxon>malvids</taxon>
        <taxon>Sapindales</taxon>
        <taxon>Sapindaceae</taxon>
        <taxon>Hippocastanoideae</taxon>
        <taxon>Acereae</taxon>
        <taxon>Dipteronia</taxon>
    </lineage>
</organism>
<name>A0AAD9U4B1_9ROSI</name>